<reference evidence="9 10" key="1">
    <citation type="submission" date="2018-06" db="EMBL/GenBank/DDBJ databases">
        <title>Whole genome sequencing of a novel hydrocarbon degrading bacterial strain, PW21 isolated from oil contaminated produced water sample.</title>
        <authorList>
            <person name="Nagkirti P."/>
            <person name="Shaikh A."/>
            <person name="Gowdaman V."/>
            <person name="Engineer A.E."/>
            <person name="Dagar S."/>
            <person name="Dhakephalkar P.K."/>
        </authorList>
    </citation>
    <scope>NUCLEOTIDE SEQUENCE [LARGE SCALE GENOMIC DNA]</scope>
    <source>
        <strain evidence="9 10">PW21</strain>
    </source>
</reference>
<protein>
    <submittedName>
        <fullName evidence="9">Flagellar biosynthesis protein FliA</fullName>
    </submittedName>
</protein>
<feature type="domain" description="RNA polymerase sigma-70 region 2" evidence="7">
    <location>
        <begin position="77"/>
        <end position="132"/>
    </location>
</feature>
<dbReference type="Gene3D" id="1.20.140.160">
    <property type="match status" value="1"/>
</dbReference>
<dbReference type="SUPFAM" id="SSF88946">
    <property type="entry name" value="Sigma2 domain of RNA polymerase sigma factors"/>
    <property type="match status" value="1"/>
</dbReference>
<feature type="domain" description="RNA polymerase sigma-70 region 3" evidence="6">
    <location>
        <begin position="142"/>
        <end position="209"/>
    </location>
</feature>
<dbReference type="EMBL" id="QKWH01000002">
    <property type="protein sequence ID" value="PZR54119.1"/>
    <property type="molecule type" value="Genomic_DNA"/>
</dbReference>
<feature type="region of interest" description="Disordered" evidence="5">
    <location>
        <begin position="1"/>
        <end position="49"/>
    </location>
</feature>
<dbReference type="AlphaFoldDB" id="A0A2W5WRH7"/>
<evidence type="ECO:0000256" key="1">
    <source>
        <dbReference type="ARBA" id="ARBA00023015"/>
    </source>
</evidence>
<feature type="compositionally biased region" description="Basic and acidic residues" evidence="5">
    <location>
        <begin position="7"/>
        <end position="33"/>
    </location>
</feature>
<dbReference type="PANTHER" id="PTHR30385">
    <property type="entry name" value="SIGMA FACTOR F FLAGELLAR"/>
    <property type="match status" value="1"/>
</dbReference>
<dbReference type="GO" id="GO:0006352">
    <property type="term" value="P:DNA-templated transcription initiation"/>
    <property type="evidence" value="ECO:0007669"/>
    <property type="project" value="InterPro"/>
</dbReference>
<dbReference type="GO" id="GO:0003677">
    <property type="term" value="F:DNA binding"/>
    <property type="evidence" value="ECO:0007669"/>
    <property type="project" value="UniProtKB-KW"/>
</dbReference>
<keyword evidence="1" id="KW-0805">Transcription regulation</keyword>
<proteinExistence type="predicted"/>
<dbReference type="Pfam" id="PF04542">
    <property type="entry name" value="Sigma70_r2"/>
    <property type="match status" value="1"/>
</dbReference>
<dbReference type="InterPro" id="IPR014284">
    <property type="entry name" value="RNA_pol_sigma-70_dom"/>
</dbReference>
<dbReference type="Pfam" id="PF04539">
    <property type="entry name" value="Sigma70_r3"/>
    <property type="match status" value="1"/>
</dbReference>
<evidence type="ECO:0000259" key="8">
    <source>
        <dbReference type="Pfam" id="PF04545"/>
    </source>
</evidence>
<keyword evidence="9" id="KW-0969">Cilium</keyword>
<evidence type="ECO:0000256" key="5">
    <source>
        <dbReference type="SAM" id="MobiDB-lite"/>
    </source>
</evidence>
<dbReference type="InterPro" id="IPR013325">
    <property type="entry name" value="RNA_pol_sigma_r2"/>
</dbReference>
<evidence type="ECO:0000259" key="6">
    <source>
        <dbReference type="Pfam" id="PF04539"/>
    </source>
</evidence>
<keyword evidence="9" id="KW-0966">Cell projection</keyword>
<evidence type="ECO:0000256" key="3">
    <source>
        <dbReference type="ARBA" id="ARBA00023125"/>
    </source>
</evidence>
<dbReference type="InterPro" id="IPR013324">
    <property type="entry name" value="RNA_pol_sigma_r3/r4-like"/>
</dbReference>
<organism evidence="9 10">
    <name type="scientific">Xylanimonas oleitrophica</name>
    <dbReference type="NCBI Taxonomy" id="2607479"/>
    <lineage>
        <taxon>Bacteria</taxon>
        <taxon>Bacillati</taxon>
        <taxon>Actinomycetota</taxon>
        <taxon>Actinomycetes</taxon>
        <taxon>Micrococcales</taxon>
        <taxon>Promicromonosporaceae</taxon>
        <taxon>Xylanimonas</taxon>
    </lineage>
</organism>
<dbReference type="Pfam" id="PF04545">
    <property type="entry name" value="Sigma70_r4"/>
    <property type="match status" value="1"/>
</dbReference>
<keyword evidence="9" id="KW-0282">Flagellum</keyword>
<evidence type="ECO:0000313" key="9">
    <source>
        <dbReference type="EMBL" id="PZR54119.1"/>
    </source>
</evidence>
<evidence type="ECO:0000256" key="2">
    <source>
        <dbReference type="ARBA" id="ARBA00023082"/>
    </source>
</evidence>
<dbReference type="GO" id="GO:0016987">
    <property type="term" value="F:sigma factor activity"/>
    <property type="evidence" value="ECO:0007669"/>
    <property type="project" value="UniProtKB-KW"/>
</dbReference>
<accession>A0A2W5WRH7</accession>
<evidence type="ECO:0000256" key="4">
    <source>
        <dbReference type="ARBA" id="ARBA00023163"/>
    </source>
</evidence>
<keyword evidence="3" id="KW-0238">DNA-binding</keyword>
<feature type="domain" description="RNA polymerase sigma-70 region 4" evidence="8">
    <location>
        <begin position="224"/>
        <end position="271"/>
    </location>
</feature>
<evidence type="ECO:0000259" key="7">
    <source>
        <dbReference type="Pfam" id="PF04542"/>
    </source>
</evidence>
<dbReference type="InterPro" id="IPR007630">
    <property type="entry name" value="RNA_pol_sigma70_r4"/>
</dbReference>
<keyword evidence="2" id="KW-0731">Sigma factor</keyword>
<keyword evidence="4" id="KW-0804">Transcription</keyword>
<gene>
    <name evidence="9" type="ORF">DNL40_04050</name>
</gene>
<sequence length="339" mass="36538">MSEVEAADGRCDLVRRSPWPKDERARRDEREPRSTGGGSVSDLKQGPAGGAVDEARVRVLVEENIAIVGYQVSELLHRVPPTVTRDELASAGSLALVLAARAYDESTGVPFARYAALRVRGALIDELRSMDWASRGARTRAREVQSATDELTHSLGRRPTREEIAQVLGTDPASVDQAQADLERRVLSLDGTDNPVADVVADAAPTPEEAVLTRERLTWMRAAVESLPERLKTVVVALFFEDRPVTEVAAELGVTPSRVSQLRTEALGLMRDGLNAGLDPELLPTVERRDGVAARRRQAYFAQVAARAVQGLPFGALTAAGATSADHEVVARRAGVQTA</sequence>
<name>A0A2W5WRH7_9MICO</name>
<comment type="caution">
    <text evidence="9">The sequence shown here is derived from an EMBL/GenBank/DDBJ whole genome shotgun (WGS) entry which is preliminary data.</text>
</comment>
<dbReference type="CDD" id="cd06171">
    <property type="entry name" value="Sigma70_r4"/>
    <property type="match status" value="1"/>
</dbReference>
<dbReference type="SUPFAM" id="SSF88659">
    <property type="entry name" value="Sigma3 and sigma4 domains of RNA polymerase sigma factors"/>
    <property type="match status" value="2"/>
</dbReference>
<dbReference type="NCBIfam" id="TIGR02937">
    <property type="entry name" value="sigma70-ECF"/>
    <property type="match status" value="1"/>
</dbReference>
<keyword evidence="10" id="KW-1185">Reference proteome</keyword>
<evidence type="ECO:0000313" key="10">
    <source>
        <dbReference type="Proteomes" id="UP000248783"/>
    </source>
</evidence>
<dbReference type="Proteomes" id="UP000248783">
    <property type="component" value="Unassembled WGS sequence"/>
</dbReference>
<dbReference type="InterPro" id="IPR007624">
    <property type="entry name" value="RNA_pol_sigma70_r3"/>
</dbReference>
<dbReference type="Gene3D" id="1.10.1740.10">
    <property type="match status" value="1"/>
</dbReference>
<dbReference type="InterPro" id="IPR007627">
    <property type="entry name" value="RNA_pol_sigma70_r2"/>
</dbReference>